<feature type="compositionally biased region" description="Gly residues" evidence="4">
    <location>
        <begin position="462"/>
        <end position="489"/>
    </location>
</feature>
<feature type="domain" description="RRM" evidence="5">
    <location>
        <begin position="35"/>
        <end position="111"/>
    </location>
</feature>
<dbReference type="SMART" id="SM00360">
    <property type="entry name" value="RRM"/>
    <property type="match status" value="2"/>
</dbReference>
<feature type="region of interest" description="Disordered" evidence="4">
    <location>
        <begin position="457"/>
        <end position="534"/>
    </location>
</feature>
<dbReference type="InterPro" id="IPR035979">
    <property type="entry name" value="RBD_domain_sf"/>
</dbReference>
<dbReference type="PROSITE" id="PS50102">
    <property type="entry name" value="RRM"/>
    <property type="match status" value="2"/>
</dbReference>
<name>A0A7R9V981_9CHLO</name>
<dbReference type="SUPFAM" id="SSF54928">
    <property type="entry name" value="RNA-binding domain, RBD"/>
    <property type="match status" value="2"/>
</dbReference>
<keyword evidence="2 3" id="KW-0694">RNA-binding</keyword>
<evidence type="ECO:0000256" key="3">
    <source>
        <dbReference type="PROSITE-ProRule" id="PRU00176"/>
    </source>
</evidence>
<reference evidence="6" key="1">
    <citation type="submission" date="2021-01" db="EMBL/GenBank/DDBJ databases">
        <authorList>
            <person name="Corre E."/>
            <person name="Pelletier E."/>
            <person name="Niang G."/>
            <person name="Scheremetjew M."/>
            <person name="Finn R."/>
            <person name="Kale V."/>
            <person name="Holt S."/>
            <person name="Cochrane G."/>
            <person name="Meng A."/>
            <person name="Brown T."/>
            <person name="Cohen L."/>
        </authorList>
    </citation>
    <scope>NUCLEOTIDE SEQUENCE</scope>
    <source>
        <strain evidence="6">CCMP219</strain>
    </source>
</reference>
<evidence type="ECO:0000256" key="2">
    <source>
        <dbReference type="ARBA" id="ARBA00022884"/>
    </source>
</evidence>
<feature type="compositionally biased region" description="Basic and acidic residues" evidence="4">
    <location>
        <begin position="100"/>
        <end position="115"/>
    </location>
</feature>
<dbReference type="AlphaFoldDB" id="A0A7R9V981"/>
<accession>A0A7R9V981</accession>
<gene>
    <name evidence="6" type="ORF">CEUR00632_LOCUS8573</name>
</gene>
<protein>
    <recommendedName>
        <fullName evidence="5">RRM domain-containing protein</fullName>
    </recommendedName>
</protein>
<evidence type="ECO:0000256" key="1">
    <source>
        <dbReference type="ARBA" id="ARBA00022737"/>
    </source>
</evidence>
<dbReference type="InterPro" id="IPR012677">
    <property type="entry name" value="Nucleotide-bd_a/b_plait_sf"/>
</dbReference>
<evidence type="ECO:0000256" key="4">
    <source>
        <dbReference type="SAM" id="MobiDB-lite"/>
    </source>
</evidence>
<feature type="region of interest" description="Disordered" evidence="4">
    <location>
        <begin position="100"/>
        <end position="140"/>
    </location>
</feature>
<dbReference type="EMBL" id="HBEC01018267">
    <property type="protein sequence ID" value="CAD8288534.1"/>
    <property type="molecule type" value="Transcribed_RNA"/>
</dbReference>
<evidence type="ECO:0000259" key="5">
    <source>
        <dbReference type="PROSITE" id="PS50102"/>
    </source>
</evidence>
<dbReference type="Gene3D" id="3.30.70.330">
    <property type="match status" value="2"/>
</dbReference>
<feature type="compositionally biased region" description="Low complexity" evidence="4">
    <location>
        <begin position="513"/>
        <end position="525"/>
    </location>
</feature>
<evidence type="ECO:0000313" key="6">
    <source>
        <dbReference type="EMBL" id="CAD8288534.1"/>
    </source>
</evidence>
<dbReference type="GO" id="GO:0006417">
    <property type="term" value="P:regulation of translation"/>
    <property type="evidence" value="ECO:0007669"/>
    <property type="project" value="TreeGrafter"/>
</dbReference>
<feature type="compositionally biased region" description="Gly residues" evidence="4">
    <location>
        <begin position="120"/>
        <end position="134"/>
    </location>
</feature>
<dbReference type="InterPro" id="IPR000504">
    <property type="entry name" value="RRM_dom"/>
</dbReference>
<dbReference type="PANTHER" id="PTHR48032">
    <property type="entry name" value="RNA-BINDING PROTEIN MUSASHI HOMOLOG RBP6"/>
    <property type="match status" value="1"/>
</dbReference>
<sequence>MEELGEGGGAAGSGAGLLGGSAADPGASGSLRQSSKVFIGGLSWETTGEKLRAYFENYGVVREAFVSYNRNNGRPRGFGFVVFESAEIADQVVATPHTIDRRKVEAKKAVPKEDQPPSSGEGGPSSSVGGGGSGAASAAGSKGRKVFVGGLAASVDDAMLREYFEAYGEVEDAVVMYDHDNKRPRGFGFVTFANEESVGAAFAAGHMQSIANKQIEIKSAVPRDQMPATGGRGGLDLRFGGGRGAPAGYAAVPQGPMGPMGRGFQHPHGIGRGSYIPTAVPSYAGRGPGGRGPGYGPPVGYGASGSGPGGRGSGMGMGGGPDAAKSGMMASMGGYGGGGAAGLYGSGGFGGGGYDNAALAYSTLASLQAQAHAQLNGLPAGGGKLDGTGAAFGLSGGGPDLDSSSLQAFAQLSGLAAGAAAFHTSGGPRGGGGSGDKAGSAGAGYATSDVAAPGDFAASLRGGSGSDRAVGGGGAQGTGPSGGPQGPGAGAHHHHSASGGNEYGSGSGGSGVGAASAAAFSHAPAPGWSSASLG</sequence>
<organism evidence="6">
    <name type="scientific">Chlamydomonas euryale</name>
    <dbReference type="NCBI Taxonomy" id="1486919"/>
    <lineage>
        <taxon>Eukaryota</taxon>
        <taxon>Viridiplantae</taxon>
        <taxon>Chlorophyta</taxon>
        <taxon>core chlorophytes</taxon>
        <taxon>Chlorophyceae</taxon>
        <taxon>CS clade</taxon>
        <taxon>Chlamydomonadales</taxon>
        <taxon>Chlamydomonadaceae</taxon>
        <taxon>Chlamydomonas</taxon>
    </lineage>
</organism>
<proteinExistence type="predicted"/>
<dbReference type="PANTHER" id="PTHR48032:SF6">
    <property type="entry name" value="RNA-BINDING (RRM_RBD_RNP MOTIFS) FAMILY PROTEIN"/>
    <property type="match status" value="1"/>
</dbReference>
<dbReference type="GO" id="GO:0003729">
    <property type="term" value="F:mRNA binding"/>
    <property type="evidence" value="ECO:0007669"/>
    <property type="project" value="TreeGrafter"/>
</dbReference>
<keyword evidence="1" id="KW-0677">Repeat</keyword>
<dbReference type="Pfam" id="PF00076">
    <property type="entry name" value="RRM_1"/>
    <property type="match status" value="2"/>
</dbReference>
<feature type="domain" description="RRM" evidence="5">
    <location>
        <begin position="144"/>
        <end position="222"/>
    </location>
</feature>
<feature type="compositionally biased region" description="Gly residues" evidence="4">
    <location>
        <begin position="501"/>
        <end position="512"/>
    </location>
</feature>